<keyword evidence="1" id="KW-0812">Transmembrane</keyword>
<keyword evidence="3" id="KW-1185">Reference proteome</keyword>
<evidence type="ECO:0000256" key="1">
    <source>
        <dbReference type="SAM" id="Phobius"/>
    </source>
</evidence>
<accession>A0ABR8LM69</accession>
<feature type="transmembrane region" description="Helical" evidence="1">
    <location>
        <begin position="12"/>
        <end position="33"/>
    </location>
</feature>
<protein>
    <submittedName>
        <fullName evidence="2">Uncharacterized protein</fullName>
    </submittedName>
</protein>
<dbReference type="RefSeq" id="WP_191026391.1">
    <property type="nucleotide sequence ID" value="NZ_JABBXD010000012.1"/>
</dbReference>
<sequence length="121" mass="13565">MGKQTGLTITDSVIALALVGILAALSVPAYNYFSNQSELAIIQARLMELQNEQQAYRIKHDAYQIIDGVYEVENGVEYKINTQDITTDSFRLVATSEDAQTGCQTLSIDDKFNKLPEKCWR</sequence>
<evidence type="ECO:0000313" key="2">
    <source>
        <dbReference type="EMBL" id="MBD3587298.1"/>
    </source>
</evidence>
<dbReference type="InterPro" id="IPR031982">
    <property type="entry name" value="PilE-like"/>
</dbReference>
<keyword evidence="1" id="KW-1133">Transmembrane helix</keyword>
<evidence type="ECO:0000313" key="3">
    <source>
        <dbReference type="Proteomes" id="UP000624419"/>
    </source>
</evidence>
<keyword evidence="1" id="KW-0472">Membrane</keyword>
<dbReference type="Gene3D" id="3.30.700.10">
    <property type="entry name" value="Glycoprotein, Type 4 Pilin"/>
    <property type="match status" value="1"/>
</dbReference>
<reference evidence="2 3" key="1">
    <citation type="submission" date="2020-04" db="EMBL/GenBank/DDBJ databases">
        <title>Salinimonas sp. HHU 13199.</title>
        <authorList>
            <person name="Cui X."/>
            <person name="Zhang D."/>
        </authorList>
    </citation>
    <scope>NUCLEOTIDE SEQUENCE [LARGE SCALE GENOMIC DNA]</scope>
    <source>
        <strain evidence="2 3">HHU 13199</strain>
    </source>
</reference>
<dbReference type="Pfam" id="PF16732">
    <property type="entry name" value="ComP_DUS"/>
    <property type="match status" value="1"/>
</dbReference>
<dbReference type="SUPFAM" id="SSF54523">
    <property type="entry name" value="Pili subunits"/>
    <property type="match status" value="1"/>
</dbReference>
<proteinExistence type="predicted"/>
<organism evidence="2 3">
    <name type="scientific">Salinimonas profundi</name>
    <dbReference type="NCBI Taxonomy" id="2729140"/>
    <lineage>
        <taxon>Bacteria</taxon>
        <taxon>Pseudomonadati</taxon>
        <taxon>Pseudomonadota</taxon>
        <taxon>Gammaproteobacteria</taxon>
        <taxon>Alteromonadales</taxon>
        <taxon>Alteromonadaceae</taxon>
        <taxon>Alteromonas/Salinimonas group</taxon>
        <taxon>Salinimonas</taxon>
    </lineage>
</organism>
<comment type="caution">
    <text evidence="2">The sequence shown here is derived from an EMBL/GenBank/DDBJ whole genome shotgun (WGS) entry which is preliminary data.</text>
</comment>
<dbReference type="InterPro" id="IPR045584">
    <property type="entry name" value="Pilin-like"/>
</dbReference>
<dbReference type="Proteomes" id="UP000624419">
    <property type="component" value="Unassembled WGS sequence"/>
</dbReference>
<gene>
    <name evidence="2" type="ORF">HHX48_16300</name>
</gene>
<name>A0ABR8LM69_9ALTE</name>
<dbReference type="EMBL" id="JABBXD010000012">
    <property type="protein sequence ID" value="MBD3587298.1"/>
    <property type="molecule type" value="Genomic_DNA"/>
</dbReference>